<dbReference type="Proteomes" id="UP000006729">
    <property type="component" value="Chromosome 9"/>
</dbReference>
<name>A0A2K1Z4B7_POPTR</name>
<organism evidence="1 2">
    <name type="scientific">Populus trichocarpa</name>
    <name type="common">Western balsam poplar</name>
    <name type="synonym">Populus balsamifera subsp. trichocarpa</name>
    <dbReference type="NCBI Taxonomy" id="3694"/>
    <lineage>
        <taxon>Eukaryota</taxon>
        <taxon>Viridiplantae</taxon>
        <taxon>Streptophyta</taxon>
        <taxon>Embryophyta</taxon>
        <taxon>Tracheophyta</taxon>
        <taxon>Spermatophyta</taxon>
        <taxon>Magnoliopsida</taxon>
        <taxon>eudicotyledons</taxon>
        <taxon>Gunneridae</taxon>
        <taxon>Pentapetalae</taxon>
        <taxon>rosids</taxon>
        <taxon>fabids</taxon>
        <taxon>Malpighiales</taxon>
        <taxon>Salicaceae</taxon>
        <taxon>Saliceae</taxon>
        <taxon>Populus</taxon>
    </lineage>
</organism>
<gene>
    <name evidence="1" type="ORF">POPTR_009G074600</name>
</gene>
<protein>
    <submittedName>
        <fullName evidence="1">Uncharacterized protein</fullName>
    </submittedName>
</protein>
<sequence>MQTMYIKLTTTHSHKLAIFLKNISRGVNCPSILHNLMITCSAVKLDLVQHHHVSILLRFHNYKKLNLFPAWWSLNHPLIRESYQLA</sequence>
<evidence type="ECO:0000313" key="1">
    <source>
        <dbReference type="EMBL" id="PNT20124.1"/>
    </source>
</evidence>
<proteinExistence type="predicted"/>
<accession>A0A2K1Z4B7</accession>
<dbReference type="InParanoid" id="A0A2K1Z4B7"/>
<keyword evidence="2" id="KW-1185">Reference proteome</keyword>
<dbReference type="AlphaFoldDB" id="A0A2K1Z4B7"/>
<evidence type="ECO:0000313" key="2">
    <source>
        <dbReference type="Proteomes" id="UP000006729"/>
    </source>
</evidence>
<dbReference type="EMBL" id="CM009298">
    <property type="protein sequence ID" value="PNT20124.1"/>
    <property type="molecule type" value="Genomic_DNA"/>
</dbReference>
<reference evidence="1 2" key="1">
    <citation type="journal article" date="2006" name="Science">
        <title>The genome of black cottonwood, Populus trichocarpa (Torr. &amp; Gray).</title>
        <authorList>
            <person name="Tuskan G.A."/>
            <person name="Difazio S."/>
            <person name="Jansson S."/>
            <person name="Bohlmann J."/>
            <person name="Grigoriev I."/>
            <person name="Hellsten U."/>
            <person name="Putnam N."/>
            <person name="Ralph S."/>
            <person name="Rombauts S."/>
            <person name="Salamov A."/>
            <person name="Schein J."/>
            <person name="Sterck L."/>
            <person name="Aerts A."/>
            <person name="Bhalerao R.R."/>
            <person name="Bhalerao R.P."/>
            <person name="Blaudez D."/>
            <person name="Boerjan W."/>
            <person name="Brun A."/>
            <person name="Brunner A."/>
            <person name="Busov V."/>
            <person name="Campbell M."/>
            <person name="Carlson J."/>
            <person name="Chalot M."/>
            <person name="Chapman J."/>
            <person name="Chen G.L."/>
            <person name="Cooper D."/>
            <person name="Coutinho P.M."/>
            <person name="Couturier J."/>
            <person name="Covert S."/>
            <person name="Cronk Q."/>
            <person name="Cunningham R."/>
            <person name="Davis J."/>
            <person name="Degroeve S."/>
            <person name="Dejardin A."/>
            <person name="Depamphilis C."/>
            <person name="Detter J."/>
            <person name="Dirks B."/>
            <person name="Dubchak I."/>
            <person name="Duplessis S."/>
            <person name="Ehlting J."/>
            <person name="Ellis B."/>
            <person name="Gendler K."/>
            <person name="Goodstein D."/>
            <person name="Gribskov M."/>
            <person name="Grimwood J."/>
            <person name="Groover A."/>
            <person name="Gunter L."/>
            <person name="Hamberger B."/>
            <person name="Heinze B."/>
            <person name="Helariutta Y."/>
            <person name="Henrissat B."/>
            <person name="Holligan D."/>
            <person name="Holt R."/>
            <person name="Huang W."/>
            <person name="Islam-Faridi N."/>
            <person name="Jones S."/>
            <person name="Jones-Rhoades M."/>
            <person name="Jorgensen R."/>
            <person name="Joshi C."/>
            <person name="Kangasjarvi J."/>
            <person name="Karlsson J."/>
            <person name="Kelleher C."/>
            <person name="Kirkpatrick R."/>
            <person name="Kirst M."/>
            <person name="Kohler A."/>
            <person name="Kalluri U."/>
            <person name="Larimer F."/>
            <person name="Leebens-Mack J."/>
            <person name="Leple J.C."/>
            <person name="Locascio P."/>
            <person name="Lou Y."/>
            <person name="Lucas S."/>
            <person name="Martin F."/>
            <person name="Montanini B."/>
            <person name="Napoli C."/>
            <person name="Nelson D.R."/>
            <person name="Nelson C."/>
            <person name="Nieminen K."/>
            <person name="Nilsson O."/>
            <person name="Pereda V."/>
            <person name="Peter G."/>
            <person name="Philippe R."/>
            <person name="Pilate G."/>
            <person name="Poliakov A."/>
            <person name="Razumovskaya J."/>
            <person name="Richardson P."/>
            <person name="Rinaldi C."/>
            <person name="Ritland K."/>
            <person name="Rouze P."/>
            <person name="Ryaboy D."/>
            <person name="Schmutz J."/>
            <person name="Schrader J."/>
            <person name="Segerman B."/>
            <person name="Shin H."/>
            <person name="Siddiqui A."/>
            <person name="Sterky F."/>
            <person name="Terry A."/>
            <person name="Tsai C.J."/>
            <person name="Uberbacher E."/>
            <person name="Unneberg P."/>
            <person name="Vahala J."/>
            <person name="Wall K."/>
            <person name="Wessler S."/>
            <person name="Yang G."/>
            <person name="Yin T."/>
            <person name="Douglas C."/>
            <person name="Marra M."/>
            <person name="Sandberg G."/>
            <person name="Van de Peer Y."/>
            <person name="Rokhsar D."/>
        </authorList>
    </citation>
    <scope>NUCLEOTIDE SEQUENCE [LARGE SCALE GENOMIC DNA]</scope>
    <source>
        <strain evidence="2">cv. Nisqually</strain>
    </source>
</reference>